<proteinExistence type="predicted"/>
<evidence type="ECO:0000256" key="1">
    <source>
        <dbReference type="SAM" id="MobiDB-lite"/>
    </source>
</evidence>
<dbReference type="Proteomes" id="UP000799118">
    <property type="component" value="Unassembled WGS sequence"/>
</dbReference>
<feature type="compositionally biased region" description="Low complexity" evidence="1">
    <location>
        <begin position="366"/>
        <end position="385"/>
    </location>
</feature>
<accession>A0A6A4GIE9</accession>
<sequence>MSADVMEGVSQLSIGGGSAFNTVTPLSDEETSQLFPDKVAGSGDDAASTNDAASESFSLYSTPTTTGGRSATTFPTAKKWLTAWLRAVDLARCTISLTPIAPTRANQMAHIMLPQSAPTKAVRQLSYMIAYRDPLPGETDRSGVRNAVRSDIHSLVDMHRVLFLPSKKTLNIITKYLSRAHVRGEWSKLRNGSLEGFADLKDGVIHEYMLLCSPHFKDQHALNYGELGLFPRPYHNFPLIKTHVTPFAIFFHALRVLECPFSPTKVELSVFRNVRLTCDQDMLRHLLECALLGIGTGDPKGSLPTEKVEVITAFMDAVQAWVSRCAVAENMLNHAPSQSSKSKSSRRGSIGETSQHSHSRSPINQPSTPTRSSRTASHPSSSTPAGQVRAGYIAAQSFACETSPPGINPPNATMQVLHGALSSCSGIITRDGKLHRMKPSFKFNHWWKWRRSKDMHLIPASSSTALMKNLE</sequence>
<gene>
    <name evidence="2" type="ORF">BT96DRAFT_1007446</name>
</gene>
<feature type="compositionally biased region" description="Polar residues" evidence="1">
    <location>
        <begin position="351"/>
        <end position="365"/>
    </location>
</feature>
<dbReference type="EMBL" id="ML770041">
    <property type="protein sequence ID" value="KAE9385035.1"/>
    <property type="molecule type" value="Genomic_DNA"/>
</dbReference>
<name>A0A6A4GIE9_9AGAR</name>
<protein>
    <submittedName>
        <fullName evidence="2">Uncharacterized protein</fullName>
    </submittedName>
</protein>
<keyword evidence="3" id="KW-1185">Reference proteome</keyword>
<evidence type="ECO:0000313" key="2">
    <source>
        <dbReference type="EMBL" id="KAE9385035.1"/>
    </source>
</evidence>
<evidence type="ECO:0000313" key="3">
    <source>
        <dbReference type="Proteomes" id="UP000799118"/>
    </source>
</evidence>
<dbReference type="OrthoDB" id="10539518at2759"/>
<reference evidence="2" key="1">
    <citation type="journal article" date="2019" name="Environ. Microbiol.">
        <title>Fungal ecological strategies reflected in gene transcription - a case study of two litter decomposers.</title>
        <authorList>
            <person name="Barbi F."/>
            <person name="Kohler A."/>
            <person name="Barry K."/>
            <person name="Baskaran P."/>
            <person name="Daum C."/>
            <person name="Fauchery L."/>
            <person name="Ihrmark K."/>
            <person name="Kuo A."/>
            <person name="LaButti K."/>
            <person name="Lipzen A."/>
            <person name="Morin E."/>
            <person name="Grigoriev I.V."/>
            <person name="Henrissat B."/>
            <person name="Lindahl B."/>
            <person name="Martin F."/>
        </authorList>
    </citation>
    <scope>NUCLEOTIDE SEQUENCE</scope>
    <source>
        <strain evidence="2">JB14</strain>
    </source>
</reference>
<feature type="region of interest" description="Disordered" evidence="1">
    <location>
        <begin position="333"/>
        <end position="387"/>
    </location>
</feature>
<dbReference type="AlphaFoldDB" id="A0A6A4GIE9"/>
<organism evidence="2 3">
    <name type="scientific">Gymnopus androsaceus JB14</name>
    <dbReference type="NCBI Taxonomy" id="1447944"/>
    <lineage>
        <taxon>Eukaryota</taxon>
        <taxon>Fungi</taxon>
        <taxon>Dikarya</taxon>
        <taxon>Basidiomycota</taxon>
        <taxon>Agaricomycotina</taxon>
        <taxon>Agaricomycetes</taxon>
        <taxon>Agaricomycetidae</taxon>
        <taxon>Agaricales</taxon>
        <taxon>Marasmiineae</taxon>
        <taxon>Omphalotaceae</taxon>
        <taxon>Gymnopus</taxon>
    </lineage>
</organism>